<keyword evidence="2" id="KW-0812">Transmembrane</keyword>
<keyword evidence="2" id="KW-0472">Membrane</keyword>
<dbReference type="EMBL" id="CH445351">
    <property type="protein sequence ID" value="EAT79017.2"/>
    <property type="molecule type" value="Genomic_DNA"/>
</dbReference>
<reference evidence="4" key="1">
    <citation type="journal article" date="2007" name="Plant Cell">
        <title>Dothideomycete-plant interactions illuminated by genome sequencing and EST analysis of the wheat pathogen Stagonospora nodorum.</title>
        <authorList>
            <person name="Hane J.K."/>
            <person name="Lowe R.G."/>
            <person name="Solomon P.S."/>
            <person name="Tan K.C."/>
            <person name="Schoch C.L."/>
            <person name="Spatafora J.W."/>
            <person name="Crous P.W."/>
            <person name="Kodira C."/>
            <person name="Birren B.W."/>
            <person name="Galagan J.E."/>
            <person name="Torriani S.F."/>
            <person name="McDonald B.A."/>
            <person name="Oliver R.P."/>
        </authorList>
    </citation>
    <scope>NUCLEOTIDE SEQUENCE [LARGE SCALE GENOMIC DNA]</scope>
    <source>
        <strain evidence="4">SN15 / ATCC MYA-4574 / FGSC 10173</strain>
    </source>
</reference>
<dbReference type="KEGG" id="pno:SNOG_13570"/>
<gene>
    <name evidence="3" type="ORF">SNOG_13570</name>
</gene>
<dbReference type="InParanoid" id="Q0U3U4"/>
<keyword evidence="2" id="KW-1133">Transmembrane helix</keyword>
<protein>
    <submittedName>
        <fullName evidence="3">Uncharacterized protein</fullName>
    </submittedName>
</protein>
<dbReference type="AlphaFoldDB" id="Q0U3U4"/>
<feature type="transmembrane region" description="Helical" evidence="2">
    <location>
        <begin position="12"/>
        <end position="33"/>
    </location>
</feature>
<dbReference type="VEuPathDB" id="FungiDB:JI435_135700"/>
<dbReference type="RefSeq" id="XP_001803777.1">
    <property type="nucleotide sequence ID" value="XM_001803725.1"/>
</dbReference>
<evidence type="ECO:0000313" key="4">
    <source>
        <dbReference type="Proteomes" id="UP000001055"/>
    </source>
</evidence>
<feature type="compositionally biased region" description="Basic and acidic residues" evidence="1">
    <location>
        <begin position="138"/>
        <end position="156"/>
    </location>
</feature>
<proteinExistence type="predicted"/>
<dbReference type="Proteomes" id="UP000001055">
    <property type="component" value="Unassembled WGS sequence"/>
</dbReference>
<evidence type="ECO:0000313" key="3">
    <source>
        <dbReference type="EMBL" id="EAT79017.2"/>
    </source>
</evidence>
<evidence type="ECO:0000256" key="1">
    <source>
        <dbReference type="SAM" id="MobiDB-lite"/>
    </source>
</evidence>
<evidence type="ECO:0000256" key="2">
    <source>
        <dbReference type="SAM" id="Phobius"/>
    </source>
</evidence>
<feature type="region of interest" description="Disordered" evidence="1">
    <location>
        <begin position="138"/>
        <end position="168"/>
    </location>
</feature>
<name>Q0U3U4_PHANO</name>
<dbReference type="HOGENOM" id="CLU_1587093_0_0_1"/>
<dbReference type="GeneID" id="5980697"/>
<feature type="region of interest" description="Disordered" evidence="1">
    <location>
        <begin position="40"/>
        <end position="75"/>
    </location>
</feature>
<sequence length="168" mass="18440">MTYQWTTSKTAGLVIGILFLTALLTAAILVYRYRVRTTSSKRDPESAATSPEPEAEPEHTYALPGPIHEPGTIRRATGQPQTFYDWGSVEQCLVHVLSTHNVKGKYDVGASSLRKAVLGAGETRGVKSMEAEKKEAMLKKEEIKDAEQKAKTEVKTTAKTRGYSGAWP</sequence>
<organism evidence="3 4">
    <name type="scientific">Phaeosphaeria nodorum (strain SN15 / ATCC MYA-4574 / FGSC 10173)</name>
    <name type="common">Glume blotch fungus</name>
    <name type="synonym">Parastagonospora nodorum</name>
    <dbReference type="NCBI Taxonomy" id="321614"/>
    <lineage>
        <taxon>Eukaryota</taxon>
        <taxon>Fungi</taxon>
        <taxon>Dikarya</taxon>
        <taxon>Ascomycota</taxon>
        <taxon>Pezizomycotina</taxon>
        <taxon>Dothideomycetes</taxon>
        <taxon>Pleosporomycetidae</taxon>
        <taxon>Pleosporales</taxon>
        <taxon>Pleosporineae</taxon>
        <taxon>Phaeosphaeriaceae</taxon>
        <taxon>Parastagonospora</taxon>
    </lineage>
</organism>
<accession>Q0U3U4</accession>